<proteinExistence type="predicted"/>
<dbReference type="EMBL" id="KV749661">
    <property type="protein sequence ID" value="OCL08422.1"/>
    <property type="molecule type" value="Genomic_DNA"/>
</dbReference>
<gene>
    <name evidence="2" type="ORF">AOQ84DRAFT_376773</name>
</gene>
<evidence type="ECO:0000256" key="1">
    <source>
        <dbReference type="SAM" id="MobiDB-lite"/>
    </source>
</evidence>
<feature type="compositionally biased region" description="Basic and acidic residues" evidence="1">
    <location>
        <begin position="41"/>
        <end position="52"/>
    </location>
</feature>
<sequence>MSNTDTSNCVASIISSFSNGLDIFKRLRERRRKKNTKRAHAQPDPKSGDELKLSNSLRRGPAEIQTNYERNFGAAGERFAKGDAIAHASLAETLLKLNTGLVGIIASFLSQDRKDLHLDYKSLTNLSDASRAEAIDTLNQLYQRLSQSNITLYQSSLSCPQCGSPKHANCNFVPSTNTSMDRYRHGEKRRQRHTSGKAVSSRPRSTAPTIARVPGKSSSQTQLVIMRPRNRRATSSSSTSSSSGSTRSPSTISTASTVVTTPYSSPLASPNYTAVDPFQYQIPSTPKIGDSKPSTVPKRKPAPVPSHRPQTWPHAKPDPPNVPTMPNHLISSNPYQSPQSFEKQQPIPSTPGSALGPTAVPRRINKATPSAYSFASDSTKLGEIPMRKWTTPYDFEAMERLNAEALVNGWVPGMPEAPKEKPKRRLFGFLRKPEAGPS</sequence>
<dbReference type="Proteomes" id="UP000250140">
    <property type="component" value="Unassembled WGS sequence"/>
</dbReference>
<dbReference type="OrthoDB" id="5226911at2759"/>
<protein>
    <submittedName>
        <fullName evidence="2">Uncharacterized protein</fullName>
    </submittedName>
</protein>
<accession>A0A8E2F0P3</accession>
<evidence type="ECO:0000313" key="3">
    <source>
        <dbReference type="Proteomes" id="UP000250140"/>
    </source>
</evidence>
<feature type="compositionally biased region" description="Basic residues" evidence="1">
    <location>
        <begin position="31"/>
        <end position="40"/>
    </location>
</feature>
<reference evidence="2 3" key="1">
    <citation type="journal article" date="2016" name="Nat. Commun.">
        <title>Ectomycorrhizal ecology is imprinted in the genome of the dominant symbiotic fungus Cenococcum geophilum.</title>
        <authorList>
            <consortium name="DOE Joint Genome Institute"/>
            <person name="Peter M."/>
            <person name="Kohler A."/>
            <person name="Ohm R.A."/>
            <person name="Kuo A."/>
            <person name="Krutzmann J."/>
            <person name="Morin E."/>
            <person name="Arend M."/>
            <person name="Barry K.W."/>
            <person name="Binder M."/>
            <person name="Choi C."/>
            <person name="Clum A."/>
            <person name="Copeland A."/>
            <person name="Grisel N."/>
            <person name="Haridas S."/>
            <person name="Kipfer T."/>
            <person name="LaButti K."/>
            <person name="Lindquist E."/>
            <person name="Lipzen A."/>
            <person name="Maire R."/>
            <person name="Meier B."/>
            <person name="Mihaltcheva S."/>
            <person name="Molinier V."/>
            <person name="Murat C."/>
            <person name="Poggeler S."/>
            <person name="Quandt C.A."/>
            <person name="Sperisen C."/>
            <person name="Tritt A."/>
            <person name="Tisserant E."/>
            <person name="Crous P.W."/>
            <person name="Henrissat B."/>
            <person name="Nehls U."/>
            <person name="Egli S."/>
            <person name="Spatafora J.W."/>
            <person name="Grigoriev I.V."/>
            <person name="Martin F.M."/>
        </authorList>
    </citation>
    <scope>NUCLEOTIDE SEQUENCE [LARGE SCALE GENOMIC DNA]</scope>
    <source>
        <strain evidence="2 3">CBS 207.34</strain>
    </source>
</reference>
<feature type="region of interest" description="Disordered" evidence="1">
    <location>
        <begin position="283"/>
        <end position="360"/>
    </location>
</feature>
<feature type="compositionally biased region" description="Low complexity" evidence="1">
    <location>
        <begin position="234"/>
        <end position="257"/>
    </location>
</feature>
<evidence type="ECO:0000313" key="2">
    <source>
        <dbReference type="EMBL" id="OCL08422.1"/>
    </source>
</evidence>
<feature type="compositionally biased region" description="Polar residues" evidence="1">
    <location>
        <begin position="329"/>
        <end position="352"/>
    </location>
</feature>
<feature type="region of interest" description="Disordered" evidence="1">
    <location>
        <begin position="173"/>
        <end position="257"/>
    </location>
</feature>
<feature type="compositionally biased region" description="Basic residues" evidence="1">
    <location>
        <begin position="185"/>
        <end position="195"/>
    </location>
</feature>
<dbReference type="AlphaFoldDB" id="A0A8E2F0P3"/>
<dbReference type="PANTHER" id="PTHR42354:SF1">
    <property type="entry name" value="C2H2-TYPE DOMAIN-CONTAINING PROTEIN"/>
    <property type="match status" value="1"/>
</dbReference>
<feature type="region of interest" description="Disordered" evidence="1">
    <location>
        <begin position="413"/>
        <end position="438"/>
    </location>
</feature>
<organism evidence="2 3">
    <name type="scientific">Glonium stellatum</name>
    <dbReference type="NCBI Taxonomy" id="574774"/>
    <lineage>
        <taxon>Eukaryota</taxon>
        <taxon>Fungi</taxon>
        <taxon>Dikarya</taxon>
        <taxon>Ascomycota</taxon>
        <taxon>Pezizomycotina</taxon>
        <taxon>Dothideomycetes</taxon>
        <taxon>Pleosporomycetidae</taxon>
        <taxon>Gloniales</taxon>
        <taxon>Gloniaceae</taxon>
        <taxon>Glonium</taxon>
    </lineage>
</organism>
<keyword evidence="3" id="KW-1185">Reference proteome</keyword>
<feature type="region of interest" description="Disordered" evidence="1">
    <location>
        <begin position="31"/>
        <end position="53"/>
    </location>
</feature>
<dbReference type="PANTHER" id="PTHR42354">
    <property type="entry name" value="C2H2-TYPE DOMAIN-CONTAINING PROTEIN"/>
    <property type="match status" value="1"/>
</dbReference>
<name>A0A8E2F0P3_9PEZI</name>